<sequence length="519" mass="56382">MESPPPPPNSGAKLRLMCSYNGHILPRRHAKSLCYAGGDTRIVAVDRRATASLSALTTQLSQTLQIPYQFTLKYQLPHHDLDSLISLTTDDDLLNMFEEYDNLPATPTPSRIRLFLFPSKPDSPGSVLHDPKSESWFLDALNSSAKVMQKGNSSDSGFGHSDPFPAENLVGISSGGLDSFSVPESVVLETNSSFGSTSSSVSVSNLAAMRAHVEDSGVNLQDKKVHLPLSESIESETVVASVISHPQTGGHEDPVVNIPLVDNWDSSKPVGSESNVSDAFARIQIHKAVEVSGFPSSLQLDQQQQQLQFVPAGAQYITHYPTGPVPVSSYYPIYQPQLQQQQPTYYQSNRPYPVYLLPVRPPQPYNFSMQGSLIDSATVASSQPPMHLNATMIPSQVVYKEVTAAPPLPDLATKVTGTAPGVTPLVHVPSNENQQQFVSIPQIHHPTQSIPIASMEAANYSAFEDDPAQSQIYKSQPPAPILPSQYQTMTNATKALLSEALAQSQADNIKQQIRTPQPK</sequence>
<evidence type="ECO:0000313" key="2">
    <source>
        <dbReference type="EMBL" id="RVW28897.1"/>
    </source>
</evidence>
<dbReference type="Gene3D" id="3.10.20.90">
    <property type="entry name" value="Phosphatidylinositol 3-kinase Catalytic Subunit, Chain A, domain 1"/>
    <property type="match status" value="1"/>
</dbReference>
<proteinExistence type="predicted"/>
<dbReference type="InterPro" id="IPR000270">
    <property type="entry name" value="PB1_dom"/>
</dbReference>
<feature type="domain" description="PB1" evidence="1">
    <location>
        <begin position="28"/>
        <end position="119"/>
    </location>
</feature>
<dbReference type="InterPro" id="IPR053198">
    <property type="entry name" value="Gynoecium_Dev_Regulator"/>
</dbReference>
<dbReference type="CDD" id="cd06410">
    <property type="entry name" value="PB1_UP2"/>
    <property type="match status" value="1"/>
</dbReference>
<name>A0A438D0C7_VITVI</name>
<protein>
    <recommendedName>
        <fullName evidence="1">PB1 domain-containing protein</fullName>
    </recommendedName>
</protein>
<evidence type="ECO:0000313" key="3">
    <source>
        <dbReference type="Proteomes" id="UP000288805"/>
    </source>
</evidence>
<dbReference type="SUPFAM" id="SSF54277">
    <property type="entry name" value="CAD &amp; PB1 domains"/>
    <property type="match status" value="1"/>
</dbReference>
<evidence type="ECO:0000259" key="1">
    <source>
        <dbReference type="SMART" id="SM00666"/>
    </source>
</evidence>
<organism evidence="2 3">
    <name type="scientific">Vitis vinifera</name>
    <name type="common">Grape</name>
    <dbReference type="NCBI Taxonomy" id="29760"/>
    <lineage>
        <taxon>Eukaryota</taxon>
        <taxon>Viridiplantae</taxon>
        <taxon>Streptophyta</taxon>
        <taxon>Embryophyta</taxon>
        <taxon>Tracheophyta</taxon>
        <taxon>Spermatophyta</taxon>
        <taxon>Magnoliopsida</taxon>
        <taxon>eudicotyledons</taxon>
        <taxon>Gunneridae</taxon>
        <taxon>Pentapetalae</taxon>
        <taxon>rosids</taxon>
        <taxon>Vitales</taxon>
        <taxon>Vitaceae</taxon>
        <taxon>Viteae</taxon>
        <taxon>Vitis</taxon>
    </lineage>
</organism>
<gene>
    <name evidence="2" type="ORF">CK203_111946</name>
</gene>
<accession>A0A438D0C7</accession>
<dbReference type="PANTHER" id="PTHR31066">
    <property type="entry name" value="OS05G0427100 PROTEIN-RELATED"/>
    <property type="match status" value="1"/>
</dbReference>
<dbReference type="Pfam" id="PF00564">
    <property type="entry name" value="PB1"/>
    <property type="match status" value="1"/>
</dbReference>
<dbReference type="Proteomes" id="UP000288805">
    <property type="component" value="Unassembled WGS sequence"/>
</dbReference>
<dbReference type="SMART" id="SM00666">
    <property type="entry name" value="PB1"/>
    <property type="match status" value="1"/>
</dbReference>
<reference evidence="2 3" key="1">
    <citation type="journal article" date="2018" name="PLoS Genet.">
        <title>Population sequencing reveals clonal diversity and ancestral inbreeding in the grapevine cultivar Chardonnay.</title>
        <authorList>
            <person name="Roach M.J."/>
            <person name="Johnson D.L."/>
            <person name="Bohlmann J."/>
            <person name="van Vuuren H.J."/>
            <person name="Jones S.J."/>
            <person name="Pretorius I.S."/>
            <person name="Schmidt S.A."/>
            <person name="Borneman A.R."/>
        </authorList>
    </citation>
    <scope>NUCLEOTIDE SEQUENCE [LARGE SCALE GENOMIC DNA]</scope>
    <source>
        <strain evidence="3">cv. Chardonnay</strain>
        <tissue evidence="2">Leaf</tissue>
    </source>
</reference>
<dbReference type="AlphaFoldDB" id="A0A438D0C7"/>
<comment type="caution">
    <text evidence="2">The sequence shown here is derived from an EMBL/GenBank/DDBJ whole genome shotgun (WGS) entry which is preliminary data.</text>
</comment>
<dbReference type="PANTHER" id="PTHR31066:SF57">
    <property type="entry name" value="PROTEIN PAL OF QUIRKY"/>
    <property type="match status" value="1"/>
</dbReference>
<dbReference type="EMBL" id="QGNW01001873">
    <property type="protein sequence ID" value="RVW28897.1"/>
    <property type="molecule type" value="Genomic_DNA"/>
</dbReference>